<accession>A0A4R0YPR9</accession>
<protein>
    <submittedName>
        <fullName evidence="13">Cyclic nucleotide-binding domain-containing protein</fullName>
    </submittedName>
</protein>
<dbReference type="InterPro" id="IPR056556">
    <property type="entry name" value="NTE1_P-loop_dom"/>
</dbReference>
<dbReference type="PROSITE" id="PS51635">
    <property type="entry name" value="PNPLA"/>
    <property type="match status" value="1"/>
</dbReference>
<keyword evidence="4" id="KW-0812">Transmembrane</keyword>
<organism evidence="13 14">
    <name type="scientific">Dyella soli</name>
    <dbReference type="NCBI Taxonomy" id="522319"/>
    <lineage>
        <taxon>Bacteria</taxon>
        <taxon>Pseudomonadati</taxon>
        <taxon>Pseudomonadota</taxon>
        <taxon>Gammaproteobacteria</taxon>
        <taxon>Lysobacterales</taxon>
        <taxon>Rhodanobacteraceae</taxon>
        <taxon>Dyella</taxon>
    </lineage>
</organism>
<gene>
    <name evidence="13" type="ORF">EZM97_28465</name>
</gene>
<dbReference type="SUPFAM" id="SSF52151">
    <property type="entry name" value="FabD/lysophospholipase-like"/>
    <property type="match status" value="1"/>
</dbReference>
<feature type="short sequence motif" description="GXSXG" evidence="10">
    <location>
        <begin position="335"/>
        <end position="339"/>
    </location>
</feature>
<dbReference type="CDD" id="cd07205">
    <property type="entry name" value="Pat_PNPLA6_PNPLA7_NTE1_like"/>
    <property type="match status" value="1"/>
</dbReference>
<dbReference type="Proteomes" id="UP000291822">
    <property type="component" value="Unassembled WGS sequence"/>
</dbReference>
<name>A0A4R0YPR9_9GAMM</name>
<keyword evidence="8 10" id="KW-0443">Lipid metabolism</keyword>
<feature type="short sequence motif" description="DGA/G" evidence="10">
    <location>
        <begin position="451"/>
        <end position="453"/>
    </location>
</feature>
<keyword evidence="14" id="KW-1185">Reference proteome</keyword>
<dbReference type="GO" id="GO:0016042">
    <property type="term" value="P:lipid catabolic process"/>
    <property type="evidence" value="ECO:0007669"/>
    <property type="project" value="UniProtKB-UniRule"/>
</dbReference>
<evidence type="ECO:0000256" key="5">
    <source>
        <dbReference type="ARBA" id="ARBA00022801"/>
    </source>
</evidence>
<dbReference type="SUPFAM" id="SSF51206">
    <property type="entry name" value="cAMP-binding domain-like"/>
    <property type="match status" value="1"/>
</dbReference>
<dbReference type="PANTHER" id="PTHR14226">
    <property type="entry name" value="NEUROPATHY TARGET ESTERASE/SWISS CHEESE D.MELANOGASTER"/>
    <property type="match status" value="1"/>
</dbReference>
<feature type="domain" description="PNPLA" evidence="12">
    <location>
        <begin position="304"/>
        <end position="464"/>
    </location>
</feature>
<feature type="short sequence motif" description="GXGXXG" evidence="10">
    <location>
        <begin position="308"/>
        <end position="313"/>
    </location>
</feature>
<evidence type="ECO:0000256" key="7">
    <source>
        <dbReference type="ARBA" id="ARBA00022989"/>
    </source>
</evidence>
<feature type="active site" description="Proton acceptor" evidence="10">
    <location>
        <position position="451"/>
    </location>
</feature>
<keyword evidence="5 10" id="KW-0378">Hydrolase</keyword>
<dbReference type="GO" id="GO:0016020">
    <property type="term" value="C:membrane"/>
    <property type="evidence" value="ECO:0007669"/>
    <property type="project" value="UniProtKB-SubCell"/>
</dbReference>
<evidence type="ECO:0000256" key="6">
    <source>
        <dbReference type="ARBA" id="ARBA00022963"/>
    </source>
</evidence>
<dbReference type="GO" id="GO:0004622">
    <property type="term" value="F:phosphatidylcholine lysophospholipase activity"/>
    <property type="evidence" value="ECO:0007669"/>
    <property type="project" value="UniProtKB-ARBA"/>
</dbReference>
<dbReference type="Pfam" id="PF24179">
    <property type="entry name" value="NTE_Ploop"/>
    <property type="match status" value="1"/>
</dbReference>
<dbReference type="InterPro" id="IPR018490">
    <property type="entry name" value="cNMP-bd_dom_sf"/>
</dbReference>
<evidence type="ECO:0000313" key="14">
    <source>
        <dbReference type="Proteomes" id="UP000291822"/>
    </source>
</evidence>
<keyword evidence="7" id="KW-1133">Transmembrane helix</keyword>
<dbReference type="InterPro" id="IPR050301">
    <property type="entry name" value="NTE"/>
</dbReference>
<dbReference type="EMBL" id="SJTG01000004">
    <property type="protein sequence ID" value="TCI08551.1"/>
    <property type="molecule type" value="Genomic_DNA"/>
</dbReference>
<proteinExistence type="inferred from homology"/>
<comment type="similarity">
    <text evidence="3">Belongs to the NTE family.</text>
</comment>
<dbReference type="InterPro" id="IPR016035">
    <property type="entry name" value="Acyl_Trfase/lysoPLipase"/>
</dbReference>
<dbReference type="GO" id="GO:0005737">
    <property type="term" value="C:cytoplasm"/>
    <property type="evidence" value="ECO:0007669"/>
    <property type="project" value="UniProtKB-SubCell"/>
</dbReference>
<dbReference type="Gene3D" id="2.60.120.10">
    <property type="entry name" value="Jelly Rolls"/>
    <property type="match status" value="1"/>
</dbReference>
<feature type="domain" description="Cyclic nucleotide-binding" evidence="11">
    <location>
        <begin position="14"/>
        <end position="113"/>
    </location>
</feature>
<keyword evidence="6 10" id="KW-0442">Lipid degradation</keyword>
<evidence type="ECO:0000256" key="3">
    <source>
        <dbReference type="ARBA" id="ARBA00006636"/>
    </source>
</evidence>
<dbReference type="Pfam" id="PF01734">
    <property type="entry name" value="Patatin"/>
    <property type="match status" value="1"/>
</dbReference>
<sequence length="568" mass="61891">MTADFTEWLRQSDVFGHLEPDALAALHAQLVWFSLPGGRPLFKRGEPGNAMYLLVSGALGTFDGPTELTRLVSAGESVGEVGLISGEVRQGTVRALRDSELLRLDRAAFEQLVSDFPHAMLGAARVAIARLQQRLRGDEDPGAPRTFAMLPVDPGVPARTLAMQLAMALEPYGSCLVIDGEHGTGKGSDWFAEREAQAQFVIYLDTQGDRLWRQRCLRQADVLLLPALAAQTARPWPEVTPLHPSHAGHRPRHLILLHPGRQPSLGSAHRWRAQFSGELQHHHVGHQADIERLARRVSGNGRGLVLAGGGARGLAHLGALKAFAEAGMSFDAVGGTSIGAIIGAGVAAGWDVDTMTETFRRAFVEGRPLSDWTLPLVALTRGRRAALTLRQAFGALDIEDLNLPFFCITTCLSGDGMVAQRHGPLWLWLRASSAIPGVLPPVLHHGRVYIDGALMDNLPTDVMAADGMAHVTAVDIRAEISLLTNAEEYATPPWWRLLSRRGGIQRPGLVSTLVRAAMVNSEESSERRRERADLLVTPPLEHIGMLDWKDWQRAVEAGYEATVKQLER</sequence>
<evidence type="ECO:0000256" key="2">
    <source>
        <dbReference type="ARBA" id="ARBA00004496"/>
    </source>
</evidence>
<keyword evidence="9" id="KW-0472">Membrane</keyword>
<dbReference type="PROSITE" id="PS50042">
    <property type="entry name" value="CNMP_BINDING_3"/>
    <property type="match status" value="1"/>
</dbReference>
<dbReference type="InterPro" id="IPR000595">
    <property type="entry name" value="cNMP-bd_dom"/>
</dbReference>
<comment type="subcellular location">
    <subcellularLocation>
        <location evidence="2">Cytoplasm</location>
    </subcellularLocation>
    <subcellularLocation>
        <location evidence="1">Membrane</location>
    </subcellularLocation>
</comment>
<reference evidence="13 14" key="1">
    <citation type="submission" date="2019-02" db="EMBL/GenBank/DDBJ databases">
        <title>Dyella amyloliquefaciens sp. nov., isolated from forest soil.</title>
        <authorList>
            <person name="Gao Z.-H."/>
            <person name="Qiu L.-H."/>
        </authorList>
    </citation>
    <scope>NUCLEOTIDE SEQUENCE [LARGE SCALE GENOMIC DNA]</scope>
    <source>
        <strain evidence="13 14">KACC 12747</strain>
    </source>
</reference>
<dbReference type="AlphaFoldDB" id="A0A4R0YPR9"/>
<dbReference type="RefSeq" id="WP_131152996.1">
    <property type="nucleotide sequence ID" value="NZ_SJTG01000004.1"/>
</dbReference>
<evidence type="ECO:0000256" key="10">
    <source>
        <dbReference type="PROSITE-ProRule" id="PRU01161"/>
    </source>
</evidence>
<dbReference type="SMART" id="SM00100">
    <property type="entry name" value="cNMP"/>
    <property type="match status" value="1"/>
</dbReference>
<dbReference type="PANTHER" id="PTHR14226:SF29">
    <property type="entry name" value="NEUROPATHY TARGET ESTERASE SWS"/>
    <property type="match status" value="1"/>
</dbReference>
<dbReference type="InterPro" id="IPR014710">
    <property type="entry name" value="RmlC-like_jellyroll"/>
</dbReference>
<dbReference type="Gene3D" id="3.40.1090.10">
    <property type="entry name" value="Cytosolic phospholipase A2 catalytic domain"/>
    <property type="match status" value="2"/>
</dbReference>
<evidence type="ECO:0000259" key="12">
    <source>
        <dbReference type="PROSITE" id="PS51635"/>
    </source>
</evidence>
<evidence type="ECO:0000256" key="4">
    <source>
        <dbReference type="ARBA" id="ARBA00022692"/>
    </source>
</evidence>
<evidence type="ECO:0000259" key="11">
    <source>
        <dbReference type="PROSITE" id="PS50042"/>
    </source>
</evidence>
<evidence type="ECO:0000256" key="9">
    <source>
        <dbReference type="ARBA" id="ARBA00023136"/>
    </source>
</evidence>
<comment type="caution">
    <text evidence="13">The sequence shown here is derived from an EMBL/GenBank/DDBJ whole genome shotgun (WGS) entry which is preliminary data.</text>
</comment>
<evidence type="ECO:0000313" key="13">
    <source>
        <dbReference type="EMBL" id="TCI08551.1"/>
    </source>
</evidence>
<dbReference type="InterPro" id="IPR002641">
    <property type="entry name" value="PNPLA_dom"/>
</dbReference>
<evidence type="ECO:0000256" key="8">
    <source>
        <dbReference type="ARBA" id="ARBA00023098"/>
    </source>
</evidence>
<feature type="active site" description="Nucleophile" evidence="10">
    <location>
        <position position="337"/>
    </location>
</feature>
<dbReference type="Pfam" id="PF00027">
    <property type="entry name" value="cNMP_binding"/>
    <property type="match status" value="1"/>
</dbReference>
<dbReference type="CDD" id="cd00038">
    <property type="entry name" value="CAP_ED"/>
    <property type="match status" value="1"/>
</dbReference>
<evidence type="ECO:0000256" key="1">
    <source>
        <dbReference type="ARBA" id="ARBA00004370"/>
    </source>
</evidence>